<evidence type="ECO:0000256" key="9">
    <source>
        <dbReference type="PROSITE-ProRule" id="PRU00520"/>
    </source>
</evidence>
<dbReference type="InterPro" id="IPR006070">
    <property type="entry name" value="Sua5-like_dom"/>
</dbReference>
<keyword evidence="13" id="KW-1185">Reference proteome</keyword>
<dbReference type="Gene3D" id="3.30.420.360">
    <property type="match status" value="1"/>
</dbReference>
<dbReference type="InterPro" id="IPR043129">
    <property type="entry name" value="ATPase_NBD"/>
</dbReference>
<dbReference type="GO" id="GO:0003725">
    <property type="term" value="F:double-stranded RNA binding"/>
    <property type="evidence" value="ECO:0007669"/>
    <property type="project" value="InterPro"/>
</dbReference>
<reference evidence="12 13" key="1">
    <citation type="submission" date="2016-01" db="EMBL/GenBank/DDBJ databases">
        <authorList>
            <person name="Oliw E.H."/>
        </authorList>
    </citation>
    <scope>NUCLEOTIDE SEQUENCE [LARGE SCALE GENOMIC DNA]</scope>
    <source>
        <strain evidence="12 13">DY10</strain>
    </source>
</reference>
<dbReference type="Proteomes" id="UP000187941">
    <property type="component" value="Chromosome"/>
</dbReference>
<dbReference type="SUPFAM" id="SSF55821">
    <property type="entry name" value="YrdC/RibB"/>
    <property type="match status" value="1"/>
</dbReference>
<evidence type="ECO:0000313" key="12">
    <source>
        <dbReference type="EMBL" id="AQG78925.1"/>
    </source>
</evidence>
<dbReference type="InterPro" id="IPR004421">
    <property type="entry name" value="Carbamoyltransferase_HypF"/>
</dbReference>
<evidence type="ECO:0000256" key="4">
    <source>
        <dbReference type="ARBA" id="ARBA00022723"/>
    </source>
</evidence>
<dbReference type="Gene3D" id="3.30.420.40">
    <property type="match status" value="1"/>
</dbReference>
<dbReference type="Pfam" id="PF17788">
    <property type="entry name" value="HypF_C"/>
    <property type="match status" value="1"/>
</dbReference>
<dbReference type="InterPro" id="IPR011125">
    <property type="entry name" value="Znf_HypF"/>
</dbReference>
<feature type="active site" evidence="9">
    <location>
        <position position="17"/>
    </location>
</feature>
<comment type="similarity">
    <text evidence="2 8">Belongs to the carbamoyltransferase HypF family.</text>
</comment>
<dbReference type="PANTHER" id="PTHR42959">
    <property type="entry name" value="CARBAMOYLTRANSFERASE"/>
    <property type="match status" value="1"/>
</dbReference>
<keyword evidence="6" id="KW-0862">Zinc</keyword>
<comment type="catalytic activity">
    <reaction evidence="9">
        <text>an acyl phosphate + H2O = a carboxylate + phosphate + H(+)</text>
        <dbReference type="Rhea" id="RHEA:14965"/>
        <dbReference type="ChEBI" id="CHEBI:15377"/>
        <dbReference type="ChEBI" id="CHEBI:15378"/>
        <dbReference type="ChEBI" id="CHEBI:29067"/>
        <dbReference type="ChEBI" id="CHEBI:43474"/>
        <dbReference type="ChEBI" id="CHEBI:59918"/>
        <dbReference type="EC" id="3.6.1.7"/>
    </reaction>
</comment>
<dbReference type="RefSeq" id="WP_077130369.1">
    <property type="nucleotide sequence ID" value="NZ_CP014263.1"/>
</dbReference>
<keyword evidence="4" id="KW-0479">Metal-binding</keyword>
<dbReference type="InterPro" id="IPR017968">
    <property type="entry name" value="Acylphosphatase_CS"/>
</dbReference>
<keyword evidence="5" id="KW-0863">Zinc-finger</keyword>
<feature type="domain" description="YrdC-like" evidence="11">
    <location>
        <begin position="200"/>
        <end position="390"/>
    </location>
</feature>
<dbReference type="PROSITE" id="PS51163">
    <property type="entry name" value="YRDC"/>
    <property type="match status" value="1"/>
</dbReference>
<dbReference type="AlphaFoldDB" id="A0A1P9WU55"/>
<dbReference type="SUPFAM" id="SSF54975">
    <property type="entry name" value="Acylphosphatase/BLUF domain-like"/>
    <property type="match status" value="1"/>
</dbReference>
<feature type="domain" description="Acylphosphatase-like" evidence="10">
    <location>
        <begin position="2"/>
        <end position="88"/>
    </location>
</feature>
<dbReference type="GO" id="GO:0003998">
    <property type="term" value="F:acylphosphatase activity"/>
    <property type="evidence" value="ECO:0007669"/>
    <property type="project" value="UniProtKB-EC"/>
</dbReference>
<dbReference type="PROSITE" id="PS51160">
    <property type="entry name" value="ACYLPHOSPHATASE_3"/>
    <property type="match status" value="1"/>
</dbReference>
<evidence type="ECO:0000259" key="10">
    <source>
        <dbReference type="PROSITE" id="PS51160"/>
    </source>
</evidence>
<proteinExistence type="inferred from homology"/>
<evidence type="ECO:0000256" key="8">
    <source>
        <dbReference type="PIRNR" id="PIRNR006256"/>
    </source>
</evidence>
<evidence type="ECO:0000313" key="13">
    <source>
        <dbReference type="Proteomes" id="UP000187941"/>
    </source>
</evidence>
<evidence type="ECO:0000256" key="3">
    <source>
        <dbReference type="ARBA" id="ARBA00022598"/>
    </source>
</evidence>
<comment type="pathway">
    <text evidence="1">Protein modification; [NiFe] hydrogenase maturation.</text>
</comment>
<keyword evidence="9" id="KW-0378">Hydrolase</keyword>
<comment type="catalytic activity">
    <reaction evidence="7">
        <text>C-terminal L-cysteinyl-[HypE protein] + carbamoyl phosphate + ATP + H2O = C-terminal S-carboxamide-L-cysteinyl-[HypE protein] + AMP + phosphate + diphosphate + H(+)</text>
        <dbReference type="Rhea" id="RHEA:55636"/>
        <dbReference type="Rhea" id="RHEA-COMP:14247"/>
        <dbReference type="Rhea" id="RHEA-COMP:14392"/>
        <dbReference type="ChEBI" id="CHEBI:15377"/>
        <dbReference type="ChEBI" id="CHEBI:15378"/>
        <dbReference type="ChEBI" id="CHEBI:30616"/>
        <dbReference type="ChEBI" id="CHEBI:33019"/>
        <dbReference type="ChEBI" id="CHEBI:43474"/>
        <dbReference type="ChEBI" id="CHEBI:58228"/>
        <dbReference type="ChEBI" id="CHEBI:76913"/>
        <dbReference type="ChEBI" id="CHEBI:139126"/>
        <dbReference type="ChEBI" id="CHEBI:456215"/>
    </reaction>
</comment>
<accession>A0A1P9WU55</accession>
<dbReference type="PIRSF" id="PIRSF006256">
    <property type="entry name" value="CMPcnvr_hdrg_mat"/>
    <property type="match status" value="1"/>
</dbReference>
<dbReference type="OrthoDB" id="9808093at2"/>
<dbReference type="InterPro" id="IPR041440">
    <property type="entry name" value="HypF_C"/>
</dbReference>
<dbReference type="GO" id="GO:0008270">
    <property type="term" value="F:zinc ion binding"/>
    <property type="evidence" value="ECO:0007669"/>
    <property type="project" value="UniProtKB-KW"/>
</dbReference>
<dbReference type="EMBL" id="CP014263">
    <property type="protein sequence ID" value="AQG78925.1"/>
    <property type="molecule type" value="Genomic_DNA"/>
</dbReference>
<dbReference type="InterPro" id="IPR017945">
    <property type="entry name" value="DHBP_synth_RibB-like_a/b_dom"/>
</dbReference>
<dbReference type="InterPro" id="IPR001792">
    <property type="entry name" value="Acylphosphatase-like_dom"/>
</dbReference>
<dbReference type="GO" id="GO:0016743">
    <property type="term" value="F:carboxyl- or carbamoyltransferase activity"/>
    <property type="evidence" value="ECO:0007669"/>
    <property type="project" value="UniProtKB-UniRule"/>
</dbReference>
<dbReference type="Gene3D" id="3.90.870.50">
    <property type="match status" value="1"/>
</dbReference>
<dbReference type="Pfam" id="PF01300">
    <property type="entry name" value="Sua5_yciO_yrdC"/>
    <property type="match status" value="1"/>
</dbReference>
<dbReference type="InterPro" id="IPR051060">
    <property type="entry name" value="Carbamoyltrans_HypF-like"/>
</dbReference>
<dbReference type="PANTHER" id="PTHR42959:SF1">
    <property type="entry name" value="CARBAMOYLTRANSFERASE HYPF"/>
    <property type="match status" value="1"/>
</dbReference>
<organism evidence="12 13">
    <name type="scientific">Spirosoma montaniterrae</name>
    <dbReference type="NCBI Taxonomy" id="1178516"/>
    <lineage>
        <taxon>Bacteria</taxon>
        <taxon>Pseudomonadati</taxon>
        <taxon>Bacteroidota</taxon>
        <taxon>Cytophagia</taxon>
        <taxon>Cytophagales</taxon>
        <taxon>Cytophagaceae</taxon>
        <taxon>Spirosoma</taxon>
    </lineage>
</organism>
<dbReference type="KEGG" id="smon:AWR27_06040"/>
<sequence length="778" mass="86338">MTWHLHLTGLVQGVGFRPFVWQLVQAMQLRGTVCNGVDGVHIYVNADRDTAERFRHLLREKAPPLAQIDTIRMETAEPTDFADFRIIESDVQGQPNLLLPPDIALCATCRTELTEPANRRFGYAFTTCTHCGPRYSILQKLPYDRPATTMAPFGMCADCRTEYYNPADRRFFAQTNSCPACPVEFRLFGADGTAIDARQEMQVDVCLTALRQGSIVAVKGIGGYLLLCDATNADTVETLRERKHRPAKPLAVLYPDRATLEGDCHVRADEWDLLTGVAAPIVLLRRHEQPASGIAVQQLAPGLDHIGAMLPYAPLLALLAEGFSGPLVATSGNRSGFPICYTNEQALTQLTTVADYILTHNRAIAVPQDDSVMWLTPVFRQPVMLRRSRGYAPTYIPALPEGSGANTLALGASLKSTFAWQLRGNTYVSQYLGDLESFDTQEQFRQTLTHFRTLFNATPTLLLADAHEGYFSTQLARELSATWNIPLRLVQHHEAHLAAVLAEHDLLNQPQPVLGILWDGTGYGTDGQVWGGEFIAYKANTDEPFTRMAHFAYFDALLGDKMPREPRLSALSLVHEHPAAESLLRNRFTAVEWAFYQKLLPQNRLKTSSVGRLFDAVASLLGLTDQVSYEGEAALLLEEHATRFVEQNGFTTLRSYLPRPWFGTNVPTQHIAAGVLADRLANVPVGQIAATFHYTLVEVVAAVARQTGHTRLAFSGGVFQNALLVDWLRHRFGHTHTLFFHRQLSPGDECIALGQLAHVTCTQLLHEISDNDVLSYSR</sequence>
<evidence type="ECO:0000256" key="6">
    <source>
        <dbReference type="ARBA" id="ARBA00022833"/>
    </source>
</evidence>
<dbReference type="SUPFAM" id="SSF53067">
    <property type="entry name" value="Actin-like ATPase domain"/>
    <property type="match status" value="1"/>
</dbReference>
<dbReference type="InterPro" id="IPR055128">
    <property type="entry name" value="HypF_C_2"/>
</dbReference>
<evidence type="ECO:0000256" key="2">
    <source>
        <dbReference type="ARBA" id="ARBA00008097"/>
    </source>
</evidence>
<evidence type="ECO:0000256" key="7">
    <source>
        <dbReference type="ARBA" id="ARBA00048220"/>
    </source>
</evidence>
<feature type="active site" evidence="9">
    <location>
        <position position="35"/>
    </location>
</feature>
<name>A0A1P9WU55_9BACT</name>
<dbReference type="STRING" id="1178516.AWR27_06040"/>
<dbReference type="Gene3D" id="3.30.110.120">
    <property type="match status" value="1"/>
</dbReference>
<protein>
    <recommendedName>
        <fullName evidence="8">Carbamoyltransferase</fullName>
        <ecNumber evidence="8">6.2.-.-</ecNumber>
    </recommendedName>
</protein>
<evidence type="ECO:0000256" key="1">
    <source>
        <dbReference type="ARBA" id="ARBA00004711"/>
    </source>
</evidence>
<keyword evidence="3" id="KW-0436">Ligase</keyword>
<dbReference type="UniPathway" id="UPA00335"/>
<dbReference type="Pfam" id="PF07503">
    <property type="entry name" value="zf-HYPF"/>
    <property type="match status" value="2"/>
</dbReference>
<dbReference type="NCBIfam" id="TIGR00143">
    <property type="entry name" value="hypF"/>
    <property type="match status" value="1"/>
</dbReference>
<gene>
    <name evidence="12" type="ORF">AWR27_06040</name>
</gene>
<evidence type="ECO:0000256" key="5">
    <source>
        <dbReference type="ARBA" id="ARBA00022771"/>
    </source>
</evidence>
<dbReference type="Pfam" id="PF22521">
    <property type="entry name" value="HypF_C_2"/>
    <property type="match status" value="1"/>
</dbReference>
<dbReference type="GO" id="GO:0016874">
    <property type="term" value="F:ligase activity"/>
    <property type="evidence" value="ECO:0007669"/>
    <property type="project" value="UniProtKB-UniRule"/>
</dbReference>
<dbReference type="PROSITE" id="PS00150">
    <property type="entry name" value="ACYLPHOSPHATASE_1"/>
    <property type="match status" value="1"/>
</dbReference>
<dbReference type="InterPro" id="IPR036046">
    <property type="entry name" value="Acylphosphatase-like_dom_sf"/>
</dbReference>
<dbReference type="Pfam" id="PF00708">
    <property type="entry name" value="Acylphosphatase"/>
    <property type="match status" value="1"/>
</dbReference>
<evidence type="ECO:0000259" key="11">
    <source>
        <dbReference type="PROSITE" id="PS51163"/>
    </source>
</evidence>
<dbReference type="GO" id="GO:0051604">
    <property type="term" value="P:protein maturation"/>
    <property type="evidence" value="ECO:0007669"/>
    <property type="project" value="TreeGrafter"/>
</dbReference>
<dbReference type="EC" id="6.2.-.-" evidence="8"/>